<dbReference type="GO" id="GO:0045944">
    <property type="term" value="P:positive regulation of transcription by RNA polymerase II"/>
    <property type="evidence" value="ECO:0007669"/>
    <property type="project" value="UniProtKB-ARBA"/>
</dbReference>
<proteinExistence type="predicted"/>
<evidence type="ECO:0000256" key="1">
    <source>
        <dbReference type="SAM" id="Phobius"/>
    </source>
</evidence>
<feature type="transmembrane region" description="Helical" evidence="1">
    <location>
        <begin position="109"/>
        <end position="133"/>
    </location>
</feature>
<dbReference type="GO" id="GO:0033309">
    <property type="term" value="C:SBF transcription complex"/>
    <property type="evidence" value="ECO:0007669"/>
    <property type="project" value="TreeGrafter"/>
</dbReference>
<accession>A0A4V1J2H0</accession>
<keyword evidence="1" id="KW-1133">Transmembrane helix</keyword>
<gene>
    <name evidence="2" type="ORF">METBISCDRAFT_29089</name>
</gene>
<dbReference type="PANTHER" id="PTHR43828:SF15">
    <property type="entry name" value="TRANSCRIPTION FACTOR MBP1"/>
    <property type="match status" value="1"/>
</dbReference>
<reference evidence="3" key="1">
    <citation type="journal article" date="2018" name="Nat. Microbiol.">
        <title>Leveraging single-cell genomics to expand the fungal tree of life.</title>
        <authorList>
            <person name="Ahrendt S.R."/>
            <person name="Quandt C.A."/>
            <person name="Ciobanu D."/>
            <person name="Clum A."/>
            <person name="Salamov A."/>
            <person name="Andreopoulos B."/>
            <person name="Cheng J.F."/>
            <person name="Woyke T."/>
            <person name="Pelin A."/>
            <person name="Henrissat B."/>
            <person name="Reynolds N.K."/>
            <person name="Benny G.L."/>
            <person name="Smith M.E."/>
            <person name="James T.Y."/>
            <person name="Grigoriev I.V."/>
        </authorList>
    </citation>
    <scope>NUCLEOTIDE SEQUENCE [LARGE SCALE GENOMIC DNA]</scope>
    <source>
        <strain evidence="3">Baker2002</strain>
    </source>
</reference>
<evidence type="ECO:0000313" key="2">
    <source>
        <dbReference type="EMBL" id="RKP28529.1"/>
    </source>
</evidence>
<dbReference type="InterPro" id="IPR051642">
    <property type="entry name" value="SWI6-like"/>
</dbReference>
<evidence type="ECO:0008006" key="4">
    <source>
        <dbReference type="Google" id="ProtNLM"/>
    </source>
</evidence>
<protein>
    <recommendedName>
        <fullName evidence="4">Ankyrin</fullName>
    </recommendedName>
</protein>
<dbReference type="Proteomes" id="UP000268321">
    <property type="component" value="Unassembled WGS sequence"/>
</dbReference>
<keyword evidence="1" id="KW-0472">Membrane</keyword>
<name>A0A4V1J2H0_9ASCO</name>
<dbReference type="SUPFAM" id="SSF48403">
    <property type="entry name" value="Ankyrin repeat"/>
    <property type="match status" value="1"/>
</dbReference>
<keyword evidence="1" id="KW-0812">Transmembrane</keyword>
<dbReference type="OrthoDB" id="6718656at2759"/>
<dbReference type="Pfam" id="PF13606">
    <property type="entry name" value="Ank_3"/>
    <property type="match status" value="1"/>
</dbReference>
<dbReference type="EMBL" id="ML004891">
    <property type="protein sequence ID" value="RKP28529.1"/>
    <property type="molecule type" value="Genomic_DNA"/>
</dbReference>
<feature type="transmembrane region" description="Helical" evidence="1">
    <location>
        <begin position="73"/>
        <end position="97"/>
    </location>
</feature>
<feature type="non-terminal residue" evidence="2">
    <location>
        <position position="1"/>
    </location>
</feature>
<dbReference type="Gene3D" id="1.25.40.20">
    <property type="entry name" value="Ankyrin repeat-containing domain"/>
    <property type="match status" value="1"/>
</dbReference>
<dbReference type="InterPro" id="IPR036770">
    <property type="entry name" value="Ankyrin_rpt-contain_sf"/>
</dbReference>
<sequence length="153" mass="17077">QSHSNSINLKGDPESIEYFKILLNYLLEENPTSSQTGRPKALAMNLPSKVLNPPQPLSRVNIEQAIDSDGNTIFHWACAMANVAMIEFLLTLFSLSINSGLNNFRGETALMFLVQFNNSYILNNFACIFNLLFDSVLLTDNFGRTVLHHIALA</sequence>
<dbReference type="InterPro" id="IPR002110">
    <property type="entry name" value="Ankyrin_rpt"/>
</dbReference>
<feature type="non-terminal residue" evidence="2">
    <location>
        <position position="153"/>
    </location>
</feature>
<dbReference type="GO" id="GO:0030907">
    <property type="term" value="C:MBF transcription complex"/>
    <property type="evidence" value="ECO:0007669"/>
    <property type="project" value="TreeGrafter"/>
</dbReference>
<dbReference type="AlphaFoldDB" id="A0A4V1J2H0"/>
<dbReference type="PANTHER" id="PTHR43828">
    <property type="entry name" value="ASPARAGINASE"/>
    <property type="match status" value="1"/>
</dbReference>
<evidence type="ECO:0000313" key="3">
    <source>
        <dbReference type="Proteomes" id="UP000268321"/>
    </source>
</evidence>
<keyword evidence="3" id="KW-1185">Reference proteome</keyword>
<organism evidence="2 3">
    <name type="scientific">Metschnikowia bicuspidata</name>
    <dbReference type="NCBI Taxonomy" id="27322"/>
    <lineage>
        <taxon>Eukaryota</taxon>
        <taxon>Fungi</taxon>
        <taxon>Dikarya</taxon>
        <taxon>Ascomycota</taxon>
        <taxon>Saccharomycotina</taxon>
        <taxon>Pichiomycetes</taxon>
        <taxon>Metschnikowiaceae</taxon>
        <taxon>Metschnikowia</taxon>
    </lineage>
</organism>